<dbReference type="InterPro" id="IPR029058">
    <property type="entry name" value="AB_hydrolase_fold"/>
</dbReference>
<name>A0A2M6WL71_9BACT</name>
<sequence>MKECFYKQKNIYYRVNEFRQNRPTLVFIHGLSGSSSAWAPYEKKFFEQYNLLTFDLRGHGKSAKPKNYSDYAIKNFADDLFSLLAHLKITNFILVSHSFGALIALEFLAEHQAIVKAAVFLSPNFAPDERLIARAVKPLLSAAKIFKLLPSFSRPRGHVDYKNYLNTGDWNIRRLVADIYNTGLRVYLYCTRQSCQFDRKKFLSQITVPALIIHGKKDTIFPVNRAMVMAAKIKKSRLILLDNADHIIVLNHFPAVAEAIANFVAAEKL</sequence>
<protein>
    <recommendedName>
        <fullName evidence="1">AB hydrolase-1 domain-containing protein</fullName>
    </recommendedName>
</protein>
<dbReference type="InterPro" id="IPR000073">
    <property type="entry name" value="AB_hydrolase_1"/>
</dbReference>
<evidence type="ECO:0000313" key="3">
    <source>
        <dbReference type="Proteomes" id="UP000229335"/>
    </source>
</evidence>
<dbReference type="EMBL" id="PFAS01000064">
    <property type="protein sequence ID" value="PIT93561.1"/>
    <property type="molecule type" value="Genomic_DNA"/>
</dbReference>
<dbReference type="AlphaFoldDB" id="A0A2M6WL71"/>
<dbReference type="InterPro" id="IPR050266">
    <property type="entry name" value="AB_hydrolase_sf"/>
</dbReference>
<feature type="domain" description="AB hydrolase-1" evidence="1">
    <location>
        <begin position="23"/>
        <end position="252"/>
    </location>
</feature>
<proteinExistence type="predicted"/>
<dbReference type="PRINTS" id="PR00111">
    <property type="entry name" value="ABHYDROLASE"/>
</dbReference>
<dbReference type="GO" id="GO:0016020">
    <property type="term" value="C:membrane"/>
    <property type="evidence" value="ECO:0007669"/>
    <property type="project" value="TreeGrafter"/>
</dbReference>
<dbReference type="SUPFAM" id="SSF53474">
    <property type="entry name" value="alpha/beta-Hydrolases"/>
    <property type="match status" value="1"/>
</dbReference>
<dbReference type="Proteomes" id="UP000229335">
    <property type="component" value="Unassembled WGS sequence"/>
</dbReference>
<accession>A0A2M6WL71</accession>
<evidence type="ECO:0000313" key="2">
    <source>
        <dbReference type="EMBL" id="PIT93561.1"/>
    </source>
</evidence>
<dbReference type="PANTHER" id="PTHR43798:SF5">
    <property type="entry name" value="MONOACYLGLYCEROL LIPASE ABHD6"/>
    <property type="match status" value="1"/>
</dbReference>
<gene>
    <name evidence="2" type="ORF">COU00_03660</name>
</gene>
<dbReference type="Pfam" id="PF00561">
    <property type="entry name" value="Abhydrolase_1"/>
    <property type="match status" value="1"/>
</dbReference>
<dbReference type="GO" id="GO:0046464">
    <property type="term" value="P:acylglycerol catabolic process"/>
    <property type="evidence" value="ECO:0007669"/>
    <property type="project" value="TreeGrafter"/>
</dbReference>
<comment type="caution">
    <text evidence="2">The sequence shown here is derived from an EMBL/GenBank/DDBJ whole genome shotgun (WGS) entry which is preliminary data.</text>
</comment>
<evidence type="ECO:0000259" key="1">
    <source>
        <dbReference type="Pfam" id="PF00561"/>
    </source>
</evidence>
<organism evidence="2 3">
    <name type="scientific">Candidatus Falkowbacteria bacterium CG10_big_fil_rev_8_21_14_0_10_43_11</name>
    <dbReference type="NCBI Taxonomy" id="1974568"/>
    <lineage>
        <taxon>Bacteria</taxon>
        <taxon>Candidatus Falkowiibacteriota</taxon>
    </lineage>
</organism>
<reference evidence="3" key="1">
    <citation type="submission" date="2017-09" db="EMBL/GenBank/DDBJ databases">
        <title>Depth-based differentiation of microbial function through sediment-hosted aquifers and enrichment of novel symbionts in the deep terrestrial subsurface.</title>
        <authorList>
            <person name="Probst A.J."/>
            <person name="Ladd B."/>
            <person name="Jarett J.K."/>
            <person name="Geller-Mcgrath D.E."/>
            <person name="Sieber C.M.K."/>
            <person name="Emerson J.B."/>
            <person name="Anantharaman K."/>
            <person name="Thomas B.C."/>
            <person name="Malmstrom R."/>
            <person name="Stieglmeier M."/>
            <person name="Klingl A."/>
            <person name="Woyke T."/>
            <person name="Ryan C.M."/>
            <person name="Banfield J.F."/>
        </authorList>
    </citation>
    <scope>NUCLEOTIDE SEQUENCE [LARGE SCALE GENOMIC DNA]</scope>
</reference>
<dbReference type="PANTHER" id="PTHR43798">
    <property type="entry name" value="MONOACYLGLYCEROL LIPASE"/>
    <property type="match status" value="1"/>
</dbReference>
<dbReference type="GO" id="GO:0047372">
    <property type="term" value="F:monoacylglycerol lipase activity"/>
    <property type="evidence" value="ECO:0007669"/>
    <property type="project" value="TreeGrafter"/>
</dbReference>
<dbReference type="Gene3D" id="3.40.50.1820">
    <property type="entry name" value="alpha/beta hydrolase"/>
    <property type="match status" value="1"/>
</dbReference>